<keyword evidence="2" id="KW-1185">Reference proteome</keyword>
<sequence length="231" mass="27209">MNTLQKIEDRFDEHLRTVDELISFDKIILDLCINHIENLNERLKSGPFEINNPLYLAEGTLQTMKTVRENNSLRIKYLSMFNSCLVLQVSYFTSIVDDIFKHTIYRLNSHNQRPDLDIKLIKQNNDVNFQNMNSIMKTYKKYLNIEIKKDSICNTIILAQCSRHAIVHSLGFADQKFINQINPARPRDIKLQIEPNEKIQYSSSELQFVKYAMQEFVSKLCESIYEKHNVK</sequence>
<dbReference type="RefSeq" id="WP_014780983.1">
    <property type="nucleotide sequence ID" value="NC_018013.1"/>
</dbReference>
<dbReference type="OrthoDB" id="1418186at2"/>
<evidence type="ECO:0000313" key="2">
    <source>
        <dbReference type="Proteomes" id="UP000006049"/>
    </source>
</evidence>
<dbReference type="KEGG" id="asl:Aeqsu_0201"/>
<name>I3YRV7_AEQSU</name>
<accession>I3YRV7</accession>
<dbReference type="Proteomes" id="UP000006049">
    <property type="component" value="Chromosome"/>
</dbReference>
<dbReference type="STRING" id="746697.Aeqsu_0201"/>
<gene>
    <name evidence="1" type="ordered locus">Aeqsu_0201</name>
</gene>
<reference evidence="1 2" key="1">
    <citation type="submission" date="2012-06" db="EMBL/GenBank/DDBJ databases">
        <title>The complete genome of Aequorivita sublithincola DSM 14238.</title>
        <authorList>
            <consortium name="US DOE Joint Genome Institute (JGI-PGF)"/>
            <person name="Lucas S."/>
            <person name="Copeland A."/>
            <person name="Lapidus A."/>
            <person name="Goodwin L."/>
            <person name="Pitluck S."/>
            <person name="Peters L."/>
            <person name="Munk A.C.C."/>
            <person name="Kyrpides N."/>
            <person name="Mavromatis K."/>
            <person name="Pagani I."/>
            <person name="Ivanova N."/>
            <person name="Ovchinnikova G."/>
            <person name="Zeytun A."/>
            <person name="Detter J.C."/>
            <person name="Han C."/>
            <person name="Land M."/>
            <person name="Hauser L."/>
            <person name="Markowitz V."/>
            <person name="Cheng J.-F."/>
            <person name="Hugenholtz P."/>
            <person name="Woyke T."/>
            <person name="Wu D."/>
            <person name="Tindall B."/>
            <person name="Faehnrich R."/>
            <person name="Brambilla E."/>
            <person name="Klenk H.-P."/>
            <person name="Eisen J.A."/>
        </authorList>
    </citation>
    <scope>NUCLEOTIDE SEQUENCE [LARGE SCALE GENOMIC DNA]</scope>
    <source>
        <strain evidence="2">DSM 14238 / LMG 21431 / ACAM 643 / 9-3</strain>
    </source>
</reference>
<proteinExistence type="predicted"/>
<evidence type="ECO:0008006" key="3">
    <source>
        <dbReference type="Google" id="ProtNLM"/>
    </source>
</evidence>
<dbReference type="HOGENOM" id="CLU_1197748_0_0_10"/>
<organism evidence="1 2">
    <name type="scientific">Aequorivita sublithincola (strain DSM 14238 / LMG 21431 / ACAM 643 / 9-3)</name>
    <dbReference type="NCBI Taxonomy" id="746697"/>
    <lineage>
        <taxon>Bacteria</taxon>
        <taxon>Pseudomonadati</taxon>
        <taxon>Bacteroidota</taxon>
        <taxon>Flavobacteriia</taxon>
        <taxon>Flavobacteriales</taxon>
        <taxon>Flavobacteriaceae</taxon>
        <taxon>Aequorivita</taxon>
    </lineage>
</organism>
<dbReference type="AlphaFoldDB" id="I3YRV7"/>
<evidence type="ECO:0000313" key="1">
    <source>
        <dbReference type="EMBL" id="AFL79725.1"/>
    </source>
</evidence>
<dbReference type="EMBL" id="CP003280">
    <property type="protein sequence ID" value="AFL79725.1"/>
    <property type="molecule type" value="Genomic_DNA"/>
</dbReference>
<protein>
    <recommendedName>
        <fullName evidence="3">RiboL-PSP-HEPN domain-containing protein</fullName>
    </recommendedName>
</protein>